<accession>A0A816HPT1</accession>
<feature type="domain" description="Suv3 C-terminal" evidence="1">
    <location>
        <begin position="10"/>
        <end position="50"/>
    </location>
</feature>
<dbReference type="AlphaFoldDB" id="A0A816HPT1"/>
<proteinExistence type="predicted"/>
<name>A0A816HPT1_ADIRI</name>
<keyword evidence="3" id="KW-1185">Reference proteome</keyword>
<dbReference type="Gene3D" id="1.20.58.1080">
    <property type="match status" value="1"/>
</dbReference>
<evidence type="ECO:0000313" key="3">
    <source>
        <dbReference type="Proteomes" id="UP000663828"/>
    </source>
</evidence>
<dbReference type="Proteomes" id="UP000663828">
    <property type="component" value="Unassembled WGS sequence"/>
</dbReference>
<dbReference type="Pfam" id="PF18147">
    <property type="entry name" value="Suv3_C_1"/>
    <property type="match status" value="1"/>
</dbReference>
<protein>
    <recommendedName>
        <fullName evidence="1">Suv3 C-terminal domain-containing protein</fullName>
    </recommendedName>
</protein>
<dbReference type="Gene3D" id="1.20.272.40">
    <property type="match status" value="1"/>
</dbReference>
<gene>
    <name evidence="2" type="ORF">XAT740_LOCUS63561</name>
</gene>
<organism evidence="2 3">
    <name type="scientific">Adineta ricciae</name>
    <name type="common">Rotifer</name>
    <dbReference type="NCBI Taxonomy" id="249248"/>
    <lineage>
        <taxon>Eukaryota</taxon>
        <taxon>Metazoa</taxon>
        <taxon>Spiralia</taxon>
        <taxon>Gnathifera</taxon>
        <taxon>Rotifera</taxon>
        <taxon>Eurotatoria</taxon>
        <taxon>Bdelloidea</taxon>
        <taxon>Adinetida</taxon>
        <taxon>Adinetidae</taxon>
        <taxon>Adineta</taxon>
    </lineage>
</organism>
<dbReference type="EMBL" id="CAJNOR010019883">
    <property type="protein sequence ID" value="CAF1690028.1"/>
    <property type="molecule type" value="Genomic_DNA"/>
</dbReference>
<comment type="caution">
    <text evidence="2">The sequence shown here is derived from an EMBL/GenBank/DDBJ whole genome shotgun (WGS) entry which is preliminary data.</text>
</comment>
<reference evidence="2" key="1">
    <citation type="submission" date="2021-02" db="EMBL/GenBank/DDBJ databases">
        <authorList>
            <person name="Nowell W R."/>
        </authorList>
    </citation>
    <scope>NUCLEOTIDE SEQUENCE</scope>
</reference>
<sequence>MCNVDDMKYLADIIEHVPLSLQVRYVFSCAPINRRIPFVCAMLLKYAQRFGQNEPMSMEWLLKEINCSFEVPSTVTALAHLEEVFDCFDLYLWLR</sequence>
<dbReference type="InterPro" id="IPR041082">
    <property type="entry name" value="Suv3_C_1"/>
</dbReference>
<evidence type="ECO:0000259" key="1">
    <source>
        <dbReference type="Pfam" id="PF18147"/>
    </source>
</evidence>
<evidence type="ECO:0000313" key="2">
    <source>
        <dbReference type="EMBL" id="CAF1690028.1"/>
    </source>
</evidence>